<dbReference type="Proteomes" id="UP001303046">
    <property type="component" value="Unassembled WGS sequence"/>
</dbReference>
<evidence type="ECO:0000256" key="8">
    <source>
        <dbReference type="SAM" id="MobiDB-lite"/>
    </source>
</evidence>
<comment type="similarity">
    <text evidence="2">Belongs to the type-B carboxylesterase/lipase family.</text>
</comment>
<dbReference type="Pfam" id="PF00135">
    <property type="entry name" value="COesterase"/>
    <property type="match status" value="1"/>
</dbReference>
<evidence type="ECO:0000259" key="10">
    <source>
        <dbReference type="Pfam" id="PF00135"/>
    </source>
</evidence>
<evidence type="ECO:0000256" key="9">
    <source>
        <dbReference type="SAM" id="Phobius"/>
    </source>
</evidence>
<dbReference type="InterPro" id="IPR051093">
    <property type="entry name" value="Neuroligin/BSAL"/>
</dbReference>
<feature type="region of interest" description="Disordered" evidence="8">
    <location>
        <begin position="242"/>
        <end position="267"/>
    </location>
</feature>
<dbReference type="InterPro" id="IPR000460">
    <property type="entry name" value="Nlgn"/>
</dbReference>
<gene>
    <name evidence="11" type="primary">Necator_chrX.g25603</name>
    <name evidence="11" type="ORF">RB195_025437</name>
</gene>
<evidence type="ECO:0000256" key="6">
    <source>
        <dbReference type="ARBA" id="ARBA00023157"/>
    </source>
</evidence>
<feature type="domain" description="Carboxylesterase type B" evidence="10">
    <location>
        <begin position="25"/>
        <end position="194"/>
    </location>
</feature>
<keyword evidence="9" id="KW-0812">Transmembrane</keyword>
<keyword evidence="9" id="KW-1133">Transmembrane helix</keyword>
<feature type="compositionally biased region" description="Polar residues" evidence="8">
    <location>
        <begin position="258"/>
        <end position="267"/>
    </location>
</feature>
<keyword evidence="3" id="KW-1003">Cell membrane</keyword>
<feature type="transmembrane region" description="Helical" evidence="9">
    <location>
        <begin position="281"/>
        <end position="304"/>
    </location>
</feature>
<dbReference type="InterPro" id="IPR029058">
    <property type="entry name" value="AB_hydrolase_fold"/>
</dbReference>
<protein>
    <recommendedName>
        <fullName evidence="10">Carboxylesterase type B domain-containing protein</fullName>
    </recommendedName>
</protein>
<evidence type="ECO:0000256" key="4">
    <source>
        <dbReference type="ARBA" id="ARBA00022889"/>
    </source>
</evidence>
<sequence>MGFGGVLDDSTFLQCMGSFRHITVQDHPKSIRNGVLAVLNDVLFTAPLIETLRMHSADEVRKEANTFMFVFGHETRSWMNEQPNSGLRGSLSGDHIPYIFGYPLANSDREEKLFSGFNAEDRGVSEVLMHYIANFVKSGDPSKPSSIPKSLLMGDAFHSTAWPQFDQPNREAYLEITDRPRVKNYYRNARVGFWTSLVPALHSSGKEGGDVPEEHHLLPDHFRKDSFFGRVRSFAPFANHPFPAPPLPPSPPPDNVKKTTTGCPSSPHDNMEVSSGQYSTMLSVTVAVGCGLLFLNICVFFGLYRQCDKNKRSKKKLQLQYQTYASNQATVPDQYNNLNSPLSLMPPPPPPPITLNSSTVHTVPVHEEIFDRPMFAPASLGTGTDPASANLVPRHSFQEQEPLLSASHKAVRAGVSPSCPRHGRAVLSLHPGRGSLTPSGNAPTLEEIQV</sequence>
<evidence type="ECO:0000256" key="1">
    <source>
        <dbReference type="ARBA" id="ARBA00004251"/>
    </source>
</evidence>
<comment type="subcellular location">
    <subcellularLocation>
        <location evidence="1">Cell membrane</location>
        <topology evidence="1">Single-pass type I membrane protein</topology>
    </subcellularLocation>
</comment>
<comment type="caution">
    <text evidence="11">The sequence shown here is derived from an EMBL/GenBank/DDBJ whole genome shotgun (WGS) entry which is preliminary data.</text>
</comment>
<reference evidence="11 12" key="1">
    <citation type="submission" date="2023-08" db="EMBL/GenBank/DDBJ databases">
        <title>A Necator americanus chromosomal reference genome.</title>
        <authorList>
            <person name="Ilik V."/>
            <person name="Petrzelkova K.J."/>
            <person name="Pardy F."/>
            <person name="Fuh T."/>
            <person name="Niatou-Singa F.S."/>
            <person name="Gouil Q."/>
            <person name="Baker L."/>
            <person name="Ritchie M.E."/>
            <person name="Jex A.R."/>
            <person name="Gazzola D."/>
            <person name="Li H."/>
            <person name="Toshio Fujiwara R."/>
            <person name="Zhan B."/>
            <person name="Aroian R.V."/>
            <person name="Pafco B."/>
            <person name="Schwarz E.M."/>
        </authorList>
    </citation>
    <scope>NUCLEOTIDE SEQUENCE [LARGE SCALE GENOMIC DNA]</scope>
    <source>
        <strain evidence="11 12">Aroian</strain>
        <tissue evidence="11">Whole animal</tissue>
    </source>
</reference>
<organism evidence="11 12">
    <name type="scientific">Necator americanus</name>
    <name type="common">Human hookworm</name>
    <dbReference type="NCBI Taxonomy" id="51031"/>
    <lineage>
        <taxon>Eukaryota</taxon>
        <taxon>Metazoa</taxon>
        <taxon>Ecdysozoa</taxon>
        <taxon>Nematoda</taxon>
        <taxon>Chromadorea</taxon>
        <taxon>Rhabditida</taxon>
        <taxon>Rhabditina</taxon>
        <taxon>Rhabditomorpha</taxon>
        <taxon>Strongyloidea</taxon>
        <taxon>Ancylostomatidae</taxon>
        <taxon>Bunostominae</taxon>
        <taxon>Necator</taxon>
    </lineage>
</organism>
<evidence type="ECO:0000313" key="11">
    <source>
        <dbReference type="EMBL" id="KAK6765525.1"/>
    </source>
</evidence>
<dbReference type="PANTHER" id="PTHR43903">
    <property type="entry name" value="NEUROLIGIN"/>
    <property type="match status" value="1"/>
</dbReference>
<feature type="compositionally biased region" description="Pro residues" evidence="8">
    <location>
        <begin position="242"/>
        <end position="254"/>
    </location>
</feature>
<dbReference type="Gene3D" id="3.40.50.1820">
    <property type="entry name" value="alpha/beta hydrolase"/>
    <property type="match status" value="1"/>
</dbReference>
<dbReference type="PRINTS" id="PR01090">
    <property type="entry name" value="NEUROLIGIN"/>
</dbReference>
<keyword evidence="6" id="KW-1015">Disulfide bond</keyword>
<evidence type="ECO:0000256" key="5">
    <source>
        <dbReference type="ARBA" id="ARBA00023136"/>
    </source>
</evidence>
<keyword evidence="4" id="KW-0130">Cell adhesion</keyword>
<evidence type="ECO:0000256" key="2">
    <source>
        <dbReference type="ARBA" id="ARBA00005964"/>
    </source>
</evidence>
<evidence type="ECO:0000313" key="12">
    <source>
        <dbReference type="Proteomes" id="UP001303046"/>
    </source>
</evidence>
<feature type="region of interest" description="Disordered" evidence="8">
    <location>
        <begin position="427"/>
        <end position="450"/>
    </location>
</feature>
<proteinExistence type="inferred from homology"/>
<dbReference type="SUPFAM" id="SSF53474">
    <property type="entry name" value="alpha/beta-Hydrolases"/>
    <property type="match status" value="1"/>
</dbReference>
<evidence type="ECO:0000256" key="3">
    <source>
        <dbReference type="ARBA" id="ARBA00022475"/>
    </source>
</evidence>
<keyword evidence="5 9" id="KW-0472">Membrane</keyword>
<name>A0ABR1ESX9_NECAM</name>
<dbReference type="InterPro" id="IPR002018">
    <property type="entry name" value="CarbesteraseB"/>
</dbReference>
<keyword evidence="12" id="KW-1185">Reference proteome</keyword>
<keyword evidence="7" id="KW-0325">Glycoprotein</keyword>
<accession>A0ABR1ESX9</accession>
<evidence type="ECO:0000256" key="7">
    <source>
        <dbReference type="ARBA" id="ARBA00023180"/>
    </source>
</evidence>
<dbReference type="EMBL" id="JAVFWL010000006">
    <property type="protein sequence ID" value="KAK6765525.1"/>
    <property type="molecule type" value="Genomic_DNA"/>
</dbReference>